<sequence length="1155" mass="133118">MAFTSTQIVSFSSTSIPRWNHDVFLSFRGEDTRYSFTDHLYTSLVRRGIRTFRDDKLKRGEEIGSELLKAIEESRFSVIIFSPKYAHSRWCLDELLKIMECRKEMGQTVLPVFHHVDPSHVRKQTGSFGEAFDNHKAETEEKKEKVQRWRTALTEAANLAGEDVNDGYETMYIKKITEFIFRRLNRGLLHVGKNLVGMDSHLKEMTSRLGIGLDDVRMVGICGFGGIGKTTIAKVVYNQISHQYEGTSFLLNVREASKDHHGLVKLQKQLLDDILVEETQIISNVDQGANMIQNCLRFKRILMVLDDVDDLGQLEYLAGDHDWFGRGSRIIITTRDKHLLNVHRVNDLYEVEGLKDKEALELFSRYAFGQILPRHDYKNLSGHIVYYCQGLPLALKVLGSLLCRKTIPQWKSELHKLEREPETKIQNVLKISFDGLDHIQKKIFLDIACFFKGENKDFVSRILDDFYVDIGMQVLQDLCLLTISNNKIYMHDLIQQMGWEIVRKEFPDEPEKWSRLWDPNDVKRAFATNEEMKNTEGIFLDLSKIKHIQFSTKAFAKMKKLRLLKAYWKDHYGSMKKEYKLLLPQDFEFPSYDLRYLHLEGYSLKSLPSNFYGENLVEINLKGSNIRELWQGSKCLQKLKVLNLSKSEQLIEIPNFSNMPNLEKLHLENCRGLNKIDPSIGVLKKLTRLNLGGCQNLRSLPISIESLDSIEVLHLNETAIEELPSSIDHLTALAELYMRKCKNLRSLPTSIWRLKSLQELYLDGCSNLEALPEIMEDMKNVDDLGLAKMATNEFTSSIQNLKVLYASGCSKLEKFRFLKGLFSLVTLDLSNQDLMDGAIPSDLWCLSSLEYLNLSKNNICHIPVAITQLCKLEKLNISHCKLLQEIPQLPSSLKRIDAHDCTGLETLSSPSSLLWCSLLQWFQSTRLQDLALHANERGMGIKIPRSRGIPGWVMHQEIGNEVRIELPANWYQDNDFLGFSCFCLYQPEKILFLNCDLKLGGDSYEEVDCVRFISSCQCCEINGSVSDEVWVLYYPKIDIQDRYHSNQFRHFQASFAAPRYDKTVLDDIKSCGVHLIYSKDHQQNHTPLMDFLGNQDNEHNPMPMFLDLLENFGHNESAAQDTNNIVKRILDGAEQNQAEEPHHKRLRALNTDLKR</sequence>
<proteinExistence type="inferred from homology"/>
<dbReference type="InterPro" id="IPR055414">
    <property type="entry name" value="LRR_R13L4/SHOC2-like"/>
</dbReference>
<keyword evidence="8" id="KW-0611">Plant defense</keyword>
<evidence type="ECO:0000256" key="5">
    <source>
        <dbReference type="ARBA" id="ARBA00022614"/>
    </source>
</evidence>
<organism evidence="15 16">
    <name type="scientific">Vitis rotundifolia</name>
    <name type="common">Muscadine grape</name>
    <dbReference type="NCBI Taxonomy" id="103349"/>
    <lineage>
        <taxon>Eukaryota</taxon>
        <taxon>Viridiplantae</taxon>
        <taxon>Streptophyta</taxon>
        <taxon>Embryophyta</taxon>
        <taxon>Tracheophyta</taxon>
        <taxon>Spermatophyta</taxon>
        <taxon>Magnoliopsida</taxon>
        <taxon>eudicotyledons</taxon>
        <taxon>Gunneridae</taxon>
        <taxon>Pentapetalae</taxon>
        <taxon>rosids</taxon>
        <taxon>Vitales</taxon>
        <taxon>Vitaceae</taxon>
        <taxon>Viteae</taxon>
        <taxon>Vitis</taxon>
    </lineage>
</organism>
<comment type="similarity">
    <text evidence="12">Belongs to the disease resistance TIR-NB-LRR family.</text>
</comment>
<dbReference type="GO" id="GO:0050832">
    <property type="term" value="P:defense response to fungus"/>
    <property type="evidence" value="ECO:0007669"/>
    <property type="project" value="UniProtKB-ARBA"/>
</dbReference>
<dbReference type="SUPFAM" id="SSF52200">
    <property type="entry name" value="Toll/Interleukin receptor TIR domain"/>
    <property type="match status" value="1"/>
</dbReference>
<dbReference type="InterPro" id="IPR058192">
    <property type="entry name" value="WHD_ROQ1-like"/>
</dbReference>
<evidence type="ECO:0000256" key="2">
    <source>
        <dbReference type="ARBA" id="ARBA00004496"/>
    </source>
</evidence>
<keyword evidence="10" id="KW-0539">Nucleus</keyword>
<dbReference type="AlphaFoldDB" id="A0AA39DLK8"/>
<dbReference type="Gene3D" id="3.40.50.10140">
    <property type="entry name" value="Toll/interleukin-1 receptor homology (TIR) domain"/>
    <property type="match status" value="1"/>
</dbReference>
<dbReference type="PANTHER" id="PTHR11017:SF570">
    <property type="entry name" value="DISEASE RESISTANCE PROTEIN (TIR-NBS CLASS)-RELATED"/>
    <property type="match status" value="1"/>
</dbReference>
<evidence type="ECO:0000256" key="6">
    <source>
        <dbReference type="ARBA" id="ARBA00022737"/>
    </source>
</evidence>
<name>A0AA39DLK8_VITRO</name>
<dbReference type="PROSITE" id="PS51450">
    <property type="entry name" value="LRR"/>
    <property type="match status" value="1"/>
</dbReference>
<evidence type="ECO:0000256" key="7">
    <source>
        <dbReference type="ARBA" id="ARBA00022801"/>
    </source>
</evidence>
<dbReference type="GO" id="GO:0061809">
    <property type="term" value="F:NAD+ nucleosidase activity, cyclic ADP-ribose generating"/>
    <property type="evidence" value="ECO:0007669"/>
    <property type="project" value="UniProtKB-EC"/>
</dbReference>
<dbReference type="InterPro" id="IPR042197">
    <property type="entry name" value="Apaf_helical"/>
</dbReference>
<dbReference type="InterPro" id="IPR032675">
    <property type="entry name" value="LRR_dom_sf"/>
</dbReference>
<dbReference type="InterPro" id="IPR044974">
    <property type="entry name" value="Disease_R_plants"/>
</dbReference>
<dbReference type="EC" id="3.2.2.6" evidence="3"/>
<dbReference type="InterPro" id="IPR002182">
    <property type="entry name" value="NB-ARC"/>
</dbReference>
<feature type="region of interest" description="Disordered" evidence="13">
    <location>
        <begin position="1133"/>
        <end position="1155"/>
    </location>
</feature>
<keyword evidence="5" id="KW-0433">Leucine-rich repeat</keyword>
<evidence type="ECO:0000256" key="3">
    <source>
        <dbReference type="ARBA" id="ARBA00011982"/>
    </source>
</evidence>
<dbReference type="InterPro" id="IPR027417">
    <property type="entry name" value="P-loop_NTPase"/>
</dbReference>
<evidence type="ECO:0000259" key="14">
    <source>
        <dbReference type="PROSITE" id="PS50104"/>
    </source>
</evidence>
<dbReference type="Pfam" id="PF07725">
    <property type="entry name" value="LRR_3"/>
    <property type="match status" value="1"/>
</dbReference>
<reference evidence="15 16" key="1">
    <citation type="journal article" date="2023" name="BMC Biotechnol.">
        <title>Vitis rotundifolia cv Carlos genome sequencing.</title>
        <authorList>
            <person name="Huff M."/>
            <person name="Hulse-Kemp A."/>
            <person name="Scheffler B."/>
            <person name="Youngblood R."/>
            <person name="Simpson S."/>
            <person name="Babiker E."/>
            <person name="Staton M."/>
        </authorList>
    </citation>
    <scope>NUCLEOTIDE SEQUENCE [LARGE SCALE GENOMIC DNA]</scope>
    <source>
        <tissue evidence="15">Leaf</tissue>
    </source>
</reference>
<dbReference type="Gene3D" id="1.10.8.430">
    <property type="entry name" value="Helical domain of apoptotic protease-activating factors"/>
    <property type="match status" value="1"/>
</dbReference>
<feature type="domain" description="TIR" evidence="14">
    <location>
        <begin position="19"/>
        <end position="184"/>
    </location>
</feature>
<keyword evidence="7" id="KW-0378">Hydrolase</keyword>
<dbReference type="PRINTS" id="PR00364">
    <property type="entry name" value="DISEASERSIST"/>
</dbReference>
<dbReference type="InterPro" id="IPR000157">
    <property type="entry name" value="TIR_dom"/>
</dbReference>
<evidence type="ECO:0000256" key="11">
    <source>
        <dbReference type="ARBA" id="ARBA00047304"/>
    </source>
</evidence>
<dbReference type="InterPro" id="IPR003591">
    <property type="entry name" value="Leu-rich_rpt_typical-subtyp"/>
</dbReference>
<evidence type="ECO:0000256" key="4">
    <source>
        <dbReference type="ARBA" id="ARBA00022490"/>
    </source>
</evidence>
<dbReference type="EMBL" id="JARBHA010000011">
    <property type="protein sequence ID" value="KAJ9689288.1"/>
    <property type="molecule type" value="Genomic_DNA"/>
</dbReference>
<dbReference type="SUPFAM" id="SSF52540">
    <property type="entry name" value="P-loop containing nucleoside triphosphate hydrolases"/>
    <property type="match status" value="1"/>
</dbReference>
<dbReference type="PANTHER" id="PTHR11017">
    <property type="entry name" value="LEUCINE-RICH REPEAT-CONTAINING PROTEIN"/>
    <property type="match status" value="1"/>
</dbReference>
<keyword evidence="16" id="KW-1185">Reference proteome</keyword>
<evidence type="ECO:0000313" key="15">
    <source>
        <dbReference type="EMBL" id="KAJ9689288.1"/>
    </source>
</evidence>
<keyword evidence="9" id="KW-0520">NAD</keyword>
<dbReference type="GO" id="GO:0005634">
    <property type="term" value="C:nucleus"/>
    <property type="evidence" value="ECO:0007669"/>
    <property type="project" value="UniProtKB-SubCell"/>
</dbReference>
<protein>
    <recommendedName>
        <fullName evidence="3">ADP-ribosyl cyclase/cyclic ADP-ribose hydrolase</fullName>
        <ecNumber evidence="3">3.2.2.6</ecNumber>
    </recommendedName>
</protein>
<gene>
    <name evidence="15" type="ORF">PVL29_014793</name>
</gene>
<evidence type="ECO:0000256" key="10">
    <source>
        <dbReference type="ARBA" id="ARBA00023242"/>
    </source>
</evidence>
<dbReference type="Pfam" id="PF00931">
    <property type="entry name" value="NB-ARC"/>
    <property type="match status" value="1"/>
</dbReference>
<dbReference type="Pfam" id="PF20160">
    <property type="entry name" value="C-JID"/>
    <property type="match status" value="1"/>
</dbReference>
<keyword evidence="6" id="KW-0677">Repeat</keyword>
<evidence type="ECO:0000256" key="12">
    <source>
        <dbReference type="ARBA" id="ARBA00061488"/>
    </source>
</evidence>
<evidence type="ECO:0000256" key="9">
    <source>
        <dbReference type="ARBA" id="ARBA00023027"/>
    </source>
</evidence>
<dbReference type="InterPro" id="IPR011713">
    <property type="entry name" value="Leu-rich_rpt_3"/>
</dbReference>
<comment type="catalytic activity">
    <reaction evidence="11">
        <text>NAD(+) + H2O = ADP-D-ribose + nicotinamide + H(+)</text>
        <dbReference type="Rhea" id="RHEA:16301"/>
        <dbReference type="ChEBI" id="CHEBI:15377"/>
        <dbReference type="ChEBI" id="CHEBI:15378"/>
        <dbReference type="ChEBI" id="CHEBI:17154"/>
        <dbReference type="ChEBI" id="CHEBI:57540"/>
        <dbReference type="ChEBI" id="CHEBI:57967"/>
        <dbReference type="EC" id="3.2.2.6"/>
    </reaction>
    <physiologicalReaction direction="left-to-right" evidence="11">
        <dbReference type="Rhea" id="RHEA:16302"/>
    </physiologicalReaction>
</comment>
<comment type="caution">
    <text evidence="15">The sequence shown here is derived from an EMBL/GenBank/DDBJ whole genome shotgun (WGS) entry which is preliminary data.</text>
</comment>
<comment type="subcellular location">
    <subcellularLocation>
        <location evidence="2">Cytoplasm</location>
    </subcellularLocation>
    <subcellularLocation>
        <location evidence="1">Nucleus</location>
    </subcellularLocation>
</comment>
<evidence type="ECO:0000256" key="1">
    <source>
        <dbReference type="ARBA" id="ARBA00004123"/>
    </source>
</evidence>
<dbReference type="FunFam" id="3.40.50.10140:FF:000007">
    <property type="entry name" value="Disease resistance protein (TIR-NBS-LRR class)"/>
    <property type="match status" value="1"/>
</dbReference>
<dbReference type="Pfam" id="PF01582">
    <property type="entry name" value="TIR"/>
    <property type="match status" value="1"/>
</dbReference>
<accession>A0AA39DLK8</accession>
<dbReference type="InterPro" id="IPR045344">
    <property type="entry name" value="C-JID"/>
</dbReference>
<dbReference type="SMART" id="SM00255">
    <property type="entry name" value="TIR"/>
    <property type="match status" value="1"/>
</dbReference>
<dbReference type="Pfam" id="PF23598">
    <property type="entry name" value="LRR_14"/>
    <property type="match status" value="1"/>
</dbReference>
<dbReference type="GO" id="GO:0005737">
    <property type="term" value="C:cytoplasm"/>
    <property type="evidence" value="ECO:0007669"/>
    <property type="project" value="UniProtKB-SubCell"/>
</dbReference>
<dbReference type="Gene3D" id="3.40.50.300">
    <property type="entry name" value="P-loop containing nucleotide triphosphate hydrolases"/>
    <property type="match status" value="1"/>
</dbReference>
<evidence type="ECO:0000256" key="13">
    <source>
        <dbReference type="SAM" id="MobiDB-lite"/>
    </source>
</evidence>
<evidence type="ECO:0000313" key="16">
    <source>
        <dbReference type="Proteomes" id="UP001168098"/>
    </source>
</evidence>
<dbReference type="SMART" id="SM00369">
    <property type="entry name" value="LRR_TYP"/>
    <property type="match status" value="4"/>
</dbReference>
<dbReference type="InterPro" id="IPR001611">
    <property type="entry name" value="Leu-rich_rpt"/>
</dbReference>
<dbReference type="GO" id="GO:0043531">
    <property type="term" value="F:ADP binding"/>
    <property type="evidence" value="ECO:0007669"/>
    <property type="project" value="InterPro"/>
</dbReference>
<dbReference type="Gene3D" id="3.80.10.10">
    <property type="entry name" value="Ribonuclease Inhibitor"/>
    <property type="match status" value="2"/>
</dbReference>
<dbReference type="PROSITE" id="PS50104">
    <property type="entry name" value="TIR"/>
    <property type="match status" value="1"/>
</dbReference>
<dbReference type="Proteomes" id="UP001168098">
    <property type="component" value="Unassembled WGS sequence"/>
</dbReference>
<evidence type="ECO:0000256" key="8">
    <source>
        <dbReference type="ARBA" id="ARBA00022821"/>
    </source>
</evidence>
<dbReference type="Pfam" id="PF23282">
    <property type="entry name" value="WHD_ROQ1"/>
    <property type="match status" value="1"/>
</dbReference>
<dbReference type="SUPFAM" id="SSF52058">
    <property type="entry name" value="L domain-like"/>
    <property type="match status" value="1"/>
</dbReference>
<keyword evidence="4" id="KW-0963">Cytoplasm</keyword>
<dbReference type="GO" id="GO:0007165">
    <property type="term" value="P:signal transduction"/>
    <property type="evidence" value="ECO:0007669"/>
    <property type="project" value="InterPro"/>
</dbReference>
<dbReference type="Pfam" id="PF00560">
    <property type="entry name" value="LRR_1"/>
    <property type="match status" value="2"/>
</dbReference>
<dbReference type="GO" id="GO:0043068">
    <property type="term" value="P:positive regulation of programmed cell death"/>
    <property type="evidence" value="ECO:0007669"/>
    <property type="project" value="UniProtKB-ARBA"/>
</dbReference>
<dbReference type="InterPro" id="IPR035897">
    <property type="entry name" value="Toll_tir_struct_dom_sf"/>
</dbReference>